<sequence>MNIIELFEELKIDKNNILLFSPEDIIKVEKQINVEKKINLEINAQTSENLIIALKDYKEELLFVLSNRVLFNFFTHNNLDKNHFSDCNLTISEEKMKQFISLFLADDLVFFFSLNLSKSTFKRLKKLDALLGLKKYFPEEVIYKISPLVYSKLDFAVSQLAVLNTNEFSNIIYIKHKTFYKLLSHFATIELDKKMGNLLPLVVKHYKNNTDIYFFTSVIKAMSFYNAYNENMSKTLAKNRDILSELDADIENEKTHRGISVIIAAVFILMLFLTGKCSLNYFV</sequence>
<dbReference type="Proteomes" id="UP001595719">
    <property type="component" value="Unassembled WGS sequence"/>
</dbReference>
<accession>A0ABV8W8E5</accession>
<name>A0ABV8W8E5_9FLAO</name>
<organism evidence="2 3">
    <name type="scientific">Flavobacterium quisquiliarum</name>
    <dbReference type="NCBI Taxonomy" id="1834436"/>
    <lineage>
        <taxon>Bacteria</taxon>
        <taxon>Pseudomonadati</taxon>
        <taxon>Bacteroidota</taxon>
        <taxon>Flavobacteriia</taxon>
        <taxon>Flavobacteriales</taxon>
        <taxon>Flavobacteriaceae</taxon>
        <taxon>Flavobacterium</taxon>
    </lineage>
</organism>
<keyword evidence="1" id="KW-1133">Transmembrane helix</keyword>
<keyword evidence="1" id="KW-0812">Transmembrane</keyword>
<evidence type="ECO:0000256" key="1">
    <source>
        <dbReference type="SAM" id="Phobius"/>
    </source>
</evidence>
<evidence type="ECO:0000313" key="3">
    <source>
        <dbReference type="Proteomes" id="UP001595719"/>
    </source>
</evidence>
<keyword evidence="3" id="KW-1185">Reference proteome</keyword>
<feature type="transmembrane region" description="Helical" evidence="1">
    <location>
        <begin position="261"/>
        <end position="282"/>
    </location>
</feature>
<comment type="caution">
    <text evidence="2">The sequence shown here is derived from an EMBL/GenBank/DDBJ whole genome shotgun (WGS) entry which is preliminary data.</text>
</comment>
<dbReference type="EMBL" id="JBHSCO010000003">
    <property type="protein sequence ID" value="MFC4391318.1"/>
    <property type="molecule type" value="Genomic_DNA"/>
</dbReference>
<gene>
    <name evidence="2" type="ORF">ACFOY0_09955</name>
</gene>
<dbReference type="RefSeq" id="WP_219071477.1">
    <property type="nucleotide sequence ID" value="NZ_JBHSCO010000003.1"/>
</dbReference>
<reference evidence="3" key="1">
    <citation type="journal article" date="2019" name="Int. J. Syst. Evol. Microbiol.">
        <title>The Global Catalogue of Microorganisms (GCM) 10K type strain sequencing project: providing services to taxonomists for standard genome sequencing and annotation.</title>
        <authorList>
            <consortium name="The Broad Institute Genomics Platform"/>
            <consortium name="The Broad Institute Genome Sequencing Center for Infectious Disease"/>
            <person name="Wu L."/>
            <person name="Ma J."/>
        </authorList>
    </citation>
    <scope>NUCLEOTIDE SEQUENCE [LARGE SCALE GENOMIC DNA]</scope>
    <source>
        <strain evidence="3">CGMCC 1.15345</strain>
    </source>
</reference>
<keyword evidence="1" id="KW-0472">Membrane</keyword>
<evidence type="ECO:0000313" key="2">
    <source>
        <dbReference type="EMBL" id="MFC4391318.1"/>
    </source>
</evidence>
<protein>
    <submittedName>
        <fullName evidence="2">Uncharacterized protein</fullName>
    </submittedName>
</protein>
<proteinExistence type="predicted"/>